<dbReference type="Gene3D" id="3.20.20.410">
    <property type="entry name" value="Protein of unknown function UPF0759"/>
    <property type="match status" value="1"/>
</dbReference>
<dbReference type="PANTHER" id="PTHR30348">
    <property type="entry name" value="UNCHARACTERIZED PROTEIN YECE"/>
    <property type="match status" value="1"/>
</dbReference>
<dbReference type="PANTHER" id="PTHR30348:SF14">
    <property type="entry name" value="BLR8050 PROTEIN"/>
    <property type="match status" value="1"/>
</dbReference>
<protein>
    <submittedName>
        <fullName evidence="1">Uncharacterized protein YecE (DUF72 family)</fullName>
    </submittedName>
</protein>
<evidence type="ECO:0000313" key="2">
    <source>
        <dbReference type="Proteomes" id="UP000546200"/>
    </source>
</evidence>
<evidence type="ECO:0000313" key="1">
    <source>
        <dbReference type="EMBL" id="MBB5715638.1"/>
    </source>
</evidence>
<accession>A0A7W9BEC9</accession>
<dbReference type="InterPro" id="IPR002763">
    <property type="entry name" value="DUF72"/>
</dbReference>
<dbReference type="InterPro" id="IPR036520">
    <property type="entry name" value="UPF0759_sf"/>
</dbReference>
<dbReference type="RefSeq" id="WP_184058156.1">
    <property type="nucleotide sequence ID" value="NZ_JACIJK010000007.1"/>
</dbReference>
<comment type="caution">
    <text evidence="1">The sequence shown here is derived from an EMBL/GenBank/DDBJ whole genome shotgun (WGS) entry which is preliminary data.</text>
</comment>
<sequence length="246" mass="26694">MQPVIGTAGWAIDAENRPSFPSEGSALQRYASVLPGVEVNSSFHRPHRRSTWERWGAGVPEDFRFAAKIPKEISHARRLADSHAPFEQFMSEAGGLGPKFAVLLLQLPPSLVFDEHVAASFFTMAASVTDVLMVCEPRHPSWFEQEAGAVLEAHRVARVAADPAKVPDAALPGGWRGMSYIRLHGSPVMYRSAYGEDRLRTYAAQVTAEMAGGRQVWCMFDNTASSAALGDALALVGMVEAKAAQD</sequence>
<dbReference type="Pfam" id="PF01904">
    <property type="entry name" value="DUF72"/>
    <property type="match status" value="1"/>
</dbReference>
<dbReference type="SUPFAM" id="SSF117396">
    <property type="entry name" value="TM1631-like"/>
    <property type="match status" value="1"/>
</dbReference>
<dbReference type="EMBL" id="JACIJK010000007">
    <property type="protein sequence ID" value="MBB5715638.1"/>
    <property type="molecule type" value="Genomic_DNA"/>
</dbReference>
<proteinExistence type="predicted"/>
<organism evidence="1 2">
    <name type="scientific">Sphingomonas aerophila</name>
    <dbReference type="NCBI Taxonomy" id="1344948"/>
    <lineage>
        <taxon>Bacteria</taxon>
        <taxon>Pseudomonadati</taxon>
        <taxon>Pseudomonadota</taxon>
        <taxon>Alphaproteobacteria</taxon>
        <taxon>Sphingomonadales</taxon>
        <taxon>Sphingomonadaceae</taxon>
        <taxon>Sphingomonas</taxon>
    </lineage>
</organism>
<name>A0A7W9BEC9_9SPHN</name>
<gene>
    <name evidence="1" type="ORF">FHS94_002493</name>
</gene>
<dbReference type="AlphaFoldDB" id="A0A7W9BEC9"/>
<dbReference type="Proteomes" id="UP000546200">
    <property type="component" value="Unassembled WGS sequence"/>
</dbReference>
<keyword evidence="2" id="KW-1185">Reference proteome</keyword>
<reference evidence="1 2" key="1">
    <citation type="submission" date="2020-08" db="EMBL/GenBank/DDBJ databases">
        <title>Genomic Encyclopedia of Type Strains, Phase IV (KMG-IV): sequencing the most valuable type-strain genomes for metagenomic binning, comparative biology and taxonomic classification.</title>
        <authorList>
            <person name="Goeker M."/>
        </authorList>
    </citation>
    <scope>NUCLEOTIDE SEQUENCE [LARGE SCALE GENOMIC DNA]</scope>
    <source>
        <strain evidence="1 2">DSM 100044</strain>
    </source>
</reference>